<name>A0ABT2Y625_9MOLU</name>
<organism evidence="6 7">
    <name type="scientific">Paracholeplasma manati</name>
    <dbReference type="NCBI Taxonomy" id="591373"/>
    <lineage>
        <taxon>Bacteria</taxon>
        <taxon>Bacillati</taxon>
        <taxon>Mycoplasmatota</taxon>
        <taxon>Mollicutes</taxon>
        <taxon>Acholeplasmatales</taxon>
        <taxon>Acholeplasmataceae</taxon>
        <taxon>Paracholeplasma</taxon>
    </lineage>
</organism>
<sequence length="168" mass="19338">MKRIILAGGCFWGVQAYFRDVKGVKHTEVGYANGNKENPTYKEVCNGVATHAEVTLVEYDETVVQLPTLLEHFFRIINPYTLNRQGHDVGVQYRSGVYFESEEDAQVARQFIASRQALSERKFAVVVEPLKNYYIAEEYHQDYLIKNPNGYCHVNLGLLKEDEKNEKN</sequence>
<dbReference type="NCBIfam" id="TIGR00401">
    <property type="entry name" value="msrA"/>
    <property type="match status" value="1"/>
</dbReference>
<comment type="function">
    <text evidence="4">Has an important function as a repair enzyme for proteins that have been inactivated by oxidation. Catalyzes the reversible oxidation-reduction of methionine sulfoxide in proteins to methionine.</text>
</comment>
<dbReference type="Proteomes" id="UP001177160">
    <property type="component" value="Unassembled WGS sequence"/>
</dbReference>
<dbReference type="RefSeq" id="WP_263608376.1">
    <property type="nucleotide sequence ID" value="NZ_JAOVQM010000003.1"/>
</dbReference>
<dbReference type="HAMAP" id="MF_01401">
    <property type="entry name" value="MsrA"/>
    <property type="match status" value="1"/>
</dbReference>
<dbReference type="Pfam" id="PF01625">
    <property type="entry name" value="PMSR"/>
    <property type="match status" value="1"/>
</dbReference>
<comment type="catalytic activity">
    <reaction evidence="2 4">
        <text>L-methionyl-[protein] + [thioredoxin]-disulfide + H2O = L-methionyl-(S)-S-oxide-[protein] + [thioredoxin]-dithiol</text>
        <dbReference type="Rhea" id="RHEA:14217"/>
        <dbReference type="Rhea" id="RHEA-COMP:10698"/>
        <dbReference type="Rhea" id="RHEA-COMP:10700"/>
        <dbReference type="Rhea" id="RHEA-COMP:12313"/>
        <dbReference type="Rhea" id="RHEA-COMP:12315"/>
        <dbReference type="ChEBI" id="CHEBI:15377"/>
        <dbReference type="ChEBI" id="CHEBI:16044"/>
        <dbReference type="ChEBI" id="CHEBI:29950"/>
        <dbReference type="ChEBI" id="CHEBI:44120"/>
        <dbReference type="ChEBI" id="CHEBI:50058"/>
        <dbReference type="EC" id="1.8.4.11"/>
    </reaction>
</comment>
<accession>A0ABT2Y625</accession>
<dbReference type="PANTHER" id="PTHR42799:SF2">
    <property type="entry name" value="MITOCHONDRIAL PEPTIDE METHIONINE SULFOXIDE REDUCTASE"/>
    <property type="match status" value="1"/>
</dbReference>
<dbReference type="EMBL" id="JAOVQM010000003">
    <property type="protein sequence ID" value="MCV2232194.1"/>
    <property type="molecule type" value="Genomic_DNA"/>
</dbReference>
<evidence type="ECO:0000256" key="1">
    <source>
        <dbReference type="ARBA" id="ARBA00023002"/>
    </source>
</evidence>
<dbReference type="InterPro" id="IPR002569">
    <property type="entry name" value="Met_Sox_Rdtase_MsrA_dom"/>
</dbReference>
<comment type="similarity">
    <text evidence="4">Belongs to the MsrA Met sulfoxide reductase family.</text>
</comment>
<comment type="caution">
    <text evidence="6">The sequence shown here is derived from an EMBL/GenBank/DDBJ whole genome shotgun (WGS) entry which is preliminary data.</text>
</comment>
<evidence type="ECO:0000256" key="4">
    <source>
        <dbReference type="HAMAP-Rule" id="MF_01401"/>
    </source>
</evidence>
<protein>
    <recommendedName>
        <fullName evidence="4">Peptide methionine sulfoxide reductase MsrA</fullName>
        <shortName evidence="4">Protein-methionine-S-oxide reductase</shortName>
        <ecNumber evidence="4">1.8.4.11</ecNumber>
    </recommendedName>
    <alternativeName>
        <fullName evidence="4">Peptide-methionine (S)-S-oxide reductase</fullName>
        <shortName evidence="4">Peptide Met(O) reductase</shortName>
    </alternativeName>
</protein>
<dbReference type="PANTHER" id="PTHR42799">
    <property type="entry name" value="MITOCHONDRIAL PEPTIDE METHIONINE SULFOXIDE REDUCTASE"/>
    <property type="match status" value="1"/>
</dbReference>
<evidence type="ECO:0000313" key="6">
    <source>
        <dbReference type="EMBL" id="MCV2232194.1"/>
    </source>
</evidence>
<evidence type="ECO:0000256" key="3">
    <source>
        <dbReference type="ARBA" id="ARBA00048782"/>
    </source>
</evidence>
<comment type="catalytic activity">
    <reaction evidence="3 4">
        <text>[thioredoxin]-disulfide + L-methionine + H2O = L-methionine (S)-S-oxide + [thioredoxin]-dithiol</text>
        <dbReference type="Rhea" id="RHEA:19993"/>
        <dbReference type="Rhea" id="RHEA-COMP:10698"/>
        <dbReference type="Rhea" id="RHEA-COMP:10700"/>
        <dbReference type="ChEBI" id="CHEBI:15377"/>
        <dbReference type="ChEBI" id="CHEBI:29950"/>
        <dbReference type="ChEBI" id="CHEBI:50058"/>
        <dbReference type="ChEBI" id="CHEBI:57844"/>
        <dbReference type="ChEBI" id="CHEBI:58772"/>
        <dbReference type="EC" id="1.8.4.11"/>
    </reaction>
</comment>
<keyword evidence="7" id="KW-1185">Reference proteome</keyword>
<evidence type="ECO:0000259" key="5">
    <source>
        <dbReference type="Pfam" id="PF01625"/>
    </source>
</evidence>
<evidence type="ECO:0000313" key="7">
    <source>
        <dbReference type="Proteomes" id="UP001177160"/>
    </source>
</evidence>
<keyword evidence="1 4" id="KW-0560">Oxidoreductase</keyword>
<dbReference type="GO" id="GO:0008113">
    <property type="term" value="F:peptide-methionine (S)-S-oxide reductase activity"/>
    <property type="evidence" value="ECO:0007669"/>
    <property type="project" value="UniProtKB-EC"/>
</dbReference>
<dbReference type="Gene3D" id="3.30.1060.10">
    <property type="entry name" value="Peptide methionine sulphoxide reductase MsrA"/>
    <property type="match status" value="1"/>
</dbReference>
<evidence type="ECO:0000256" key="2">
    <source>
        <dbReference type="ARBA" id="ARBA00047806"/>
    </source>
</evidence>
<proteinExistence type="inferred from homology"/>
<reference evidence="6" key="1">
    <citation type="submission" date="2022-09" db="EMBL/GenBank/DDBJ databases">
        <title>Novel Mycoplasma species identified in domestic and wild animals.</title>
        <authorList>
            <person name="Volokhov D.V."/>
            <person name="Furtak V.A."/>
            <person name="Zagorodnyaya T.A."/>
        </authorList>
    </citation>
    <scope>NUCLEOTIDE SEQUENCE</scope>
    <source>
        <strain evidence="6">Oakley</strain>
    </source>
</reference>
<gene>
    <name evidence="4 6" type="primary">msrA</name>
    <name evidence="6" type="ORF">N7548_05060</name>
</gene>
<dbReference type="EC" id="1.8.4.11" evidence="4"/>
<dbReference type="SUPFAM" id="SSF55068">
    <property type="entry name" value="Peptide methionine sulfoxide reductase"/>
    <property type="match status" value="1"/>
</dbReference>
<feature type="domain" description="Peptide methionine sulphoxide reductase MsrA" evidence="5">
    <location>
        <begin position="4"/>
        <end position="153"/>
    </location>
</feature>
<feature type="active site" evidence="4">
    <location>
        <position position="10"/>
    </location>
</feature>
<dbReference type="InterPro" id="IPR050162">
    <property type="entry name" value="MsrA_MetSO_reductase"/>
</dbReference>
<dbReference type="InterPro" id="IPR036509">
    <property type="entry name" value="Met_Sox_Rdtase_MsrA_sf"/>
</dbReference>